<evidence type="ECO:0000256" key="2">
    <source>
        <dbReference type="ARBA" id="ARBA00009592"/>
    </source>
</evidence>
<dbReference type="Gene3D" id="3.80.10.10">
    <property type="entry name" value="Ribonuclease Inhibitor"/>
    <property type="match status" value="6"/>
</dbReference>
<keyword evidence="3" id="KW-1003">Cell membrane</keyword>
<accession>A0AAN8SN29</accession>
<keyword evidence="7" id="KW-0677">Repeat</keyword>
<keyword evidence="10" id="KW-0325">Glycoprotein</keyword>
<keyword evidence="9 11" id="KW-0472">Membrane</keyword>
<comment type="subcellular location">
    <subcellularLocation>
        <location evidence="1">Cell membrane</location>
        <topology evidence="1">Single-pass type I membrane protein</topology>
    </subcellularLocation>
</comment>
<dbReference type="SUPFAM" id="SSF52058">
    <property type="entry name" value="L domain-like"/>
    <property type="match status" value="1"/>
</dbReference>
<evidence type="ECO:0000313" key="15">
    <source>
        <dbReference type="Proteomes" id="UP001371456"/>
    </source>
</evidence>
<dbReference type="PANTHER" id="PTHR48061">
    <property type="entry name" value="LEUCINE-RICH REPEAT RECEPTOR PROTEIN KINASE EMS1-LIKE-RELATED"/>
    <property type="match status" value="1"/>
</dbReference>
<evidence type="ECO:0000256" key="7">
    <source>
        <dbReference type="ARBA" id="ARBA00022737"/>
    </source>
</evidence>
<dbReference type="InterPro" id="IPR013210">
    <property type="entry name" value="LRR_N_plant-typ"/>
</dbReference>
<evidence type="ECO:0000256" key="11">
    <source>
        <dbReference type="SAM" id="Phobius"/>
    </source>
</evidence>
<comment type="similarity">
    <text evidence="2">Belongs to the RLP family.</text>
</comment>
<dbReference type="InterPro" id="IPR032675">
    <property type="entry name" value="LRR_dom_sf"/>
</dbReference>
<dbReference type="SMART" id="SM00369">
    <property type="entry name" value="LRR_TYP"/>
    <property type="match status" value="9"/>
</dbReference>
<dbReference type="InterPro" id="IPR001611">
    <property type="entry name" value="Leu-rich_rpt"/>
</dbReference>
<evidence type="ECO:0000256" key="10">
    <source>
        <dbReference type="ARBA" id="ARBA00023180"/>
    </source>
</evidence>
<feature type="domain" description="Leucine-rich repeat-containing N-terminal plant-type" evidence="13">
    <location>
        <begin position="32"/>
        <end position="78"/>
    </location>
</feature>
<dbReference type="InterPro" id="IPR046956">
    <property type="entry name" value="RLP23-like"/>
</dbReference>
<evidence type="ECO:0000256" key="12">
    <source>
        <dbReference type="SAM" id="SignalP"/>
    </source>
</evidence>
<gene>
    <name evidence="14" type="ORF">RDI58_027947</name>
</gene>
<organism evidence="14 15">
    <name type="scientific">Solanum bulbocastanum</name>
    <name type="common">Wild potato</name>
    <dbReference type="NCBI Taxonomy" id="147425"/>
    <lineage>
        <taxon>Eukaryota</taxon>
        <taxon>Viridiplantae</taxon>
        <taxon>Streptophyta</taxon>
        <taxon>Embryophyta</taxon>
        <taxon>Tracheophyta</taxon>
        <taxon>Spermatophyta</taxon>
        <taxon>Magnoliopsida</taxon>
        <taxon>eudicotyledons</taxon>
        <taxon>Gunneridae</taxon>
        <taxon>Pentapetalae</taxon>
        <taxon>asterids</taxon>
        <taxon>lamiids</taxon>
        <taxon>Solanales</taxon>
        <taxon>Solanaceae</taxon>
        <taxon>Solanoideae</taxon>
        <taxon>Solaneae</taxon>
        <taxon>Solanum</taxon>
    </lineage>
</organism>
<dbReference type="EMBL" id="JBANQN010000012">
    <property type="protein sequence ID" value="KAK6772709.1"/>
    <property type="molecule type" value="Genomic_DNA"/>
</dbReference>
<dbReference type="SUPFAM" id="SSF52047">
    <property type="entry name" value="RNI-like"/>
    <property type="match status" value="1"/>
</dbReference>
<evidence type="ECO:0000256" key="5">
    <source>
        <dbReference type="ARBA" id="ARBA00022692"/>
    </source>
</evidence>
<keyword evidence="5 11" id="KW-0812">Transmembrane</keyword>
<dbReference type="Pfam" id="PF00560">
    <property type="entry name" value="LRR_1"/>
    <property type="match status" value="6"/>
</dbReference>
<feature type="signal peptide" evidence="12">
    <location>
        <begin position="1"/>
        <end position="25"/>
    </location>
</feature>
<name>A0AAN8SN29_SOLBU</name>
<evidence type="ECO:0000256" key="8">
    <source>
        <dbReference type="ARBA" id="ARBA00022989"/>
    </source>
</evidence>
<dbReference type="PANTHER" id="PTHR48061:SF12">
    <property type="entry name" value="DISEASE RESISTANCE LIKE PROTEIN"/>
    <property type="match status" value="1"/>
</dbReference>
<keyword evidence="4" id="KW-0433">Leucine-rich repeat</keyword>
<dbReference type="AlphaFoldDB" id="A0AAN8SN29"/>
<dbReference type="Pfam" id="PF08263">
    <property type="entry name" value="LRRNT_2"/>
    <property type="match status" value="1"/>
</dbReference>
<reference evidence="14 15" key="1">
    <citation type="submission" date="2024-02" db="EMBL/GenBank/DDBJ databases">
        <title>de novo genome assembly of Solanum bulbocastanum strain 11H21.</title>
        <authorList>
            <person name="Hosaka A.J."/>
        </authorList>
    </citation>
    <scope>NUCLEOTIDE SEQUENCE [LARGE SCALE GENOMIC DNA]</scope>
    <source>
        <tissue evidence="14">Young leaves</tissue>
    </source>
</reference>
<protein>
    <recommendedName>
        <fullName evidence="13">Leucine-rich repeat-containing N-terminal plant-type domain-containing protein</fullName>
    </recommendedName>
</protein>
<dbReference type="FunFam" id="3.80.10.10:FF:000111">
    <property type="entry name" value="LRR receptor-like serine/threonine-protein kinase ERECTA"/>
    <property type="match status" value="1"/>
</dbReference>
<keyword evidence="15" id="KW-1185">Reference proteome</keyword>
<dbReference type="InterPro" id="IPR003591">
    <property type="entry name" value="Leu-rich_rpt_typical-subtyp"/>
</dbReference>
<feature type="chain" id="PRO_5042871222" description="Leucine-rich repeat-containing N-terminal plant-type domain-containing protein" evidence="12">
    <location>
        <begin position="26"/>
        <end position="878"/>
    </location>
</feature>
<comment type="caution">
    <text evidence="14">The sequence shown here is derived from an EMBL/GenBank/DDBJ whole genome shotgun (WGS) entry which is preliminary data.</text>
</comment>
<evidence type="ECO:0000256" key="6">
    <source>
        <dbReference type="ARBA" id="ARBA00022729"/>
    </source>
</evidence>
<dbReference type="GO" id="GO:0005886">
    <property type="term" value="C:plasma membrane"/>
    <property type="evidence" value="ECO:0007669"/>
    <property type="project" value="UniProtKB-SubCell"/>
</dbReference>
<dbReference type="Pfam" id="PF13855">
    <property type="entry name" value="LRR_8"/>
    <property type="match status" value="2"/>
</dbReference>
<evidence type="ECO:0000256" key="4">
    <source>
        <dbReference type="ARBA" id="ARBA00022614"/>
    </source>
</evidence>
<feature type="transmembrane region" description="Helical" evidence="11">
    <location>
        <begin position="815"/>
        <end position="838"/>
    </location>
</feature>
<dbReference type="GO" id="GO:0050832">
    <property type="term" value="P:defense response to fungus"/>
    <property type="evidence" value="ECO:0007669"/>
    <property type="project" value="UniProtKB-ARBA"/>
</dbReference>
<keyword evidence="6 12" id="KW-0732">Signal</keyword>
<evidence type="ECO:0000313" key="14">
    <source>
        <dbReference type="EMBL" id="KAK6772709.1"/>
    </source>
</evidence>
<dbReference type="Proteomes" id="UP001371456">
    <property type="component" value="Unassembled WGS sequence"/>
</dbReference>
<evidence type="ECO:0000256" key="3">
    <source>
        <dbReference type="ARBA" id="ARBA00022475"/>
    </source>
</evidence>
<keyword evidence="8 11" id="KW-1133">Transmembrane helix</keyword>
<evidence type="ECO:0000256" key="9">
    <source>
        <dbReference type="ARBA" id="ARBA00023136"/>
    </source>
</evidence>
<proteinExistence type="inferred from homology"/>
<evidence type="ECO:0000259" key="13">
    <source>
        <dbReference type="Pfam" id="PF08263"/>
    </source>
</evidence>
<sequence length="878" mass="97741">MLNMGYGQFSFLLFVCFCQFSFSSSIPHLCRKDQSSALLKFKKTLTVDPSLVLCNFYYYTSSWNMSIDCCSWDGVICDEMTGYVIELDLSCNSLVGKIDSISSLFQLSHLERLDLSENNFSSSHISPEFGKFSSLTHLDLSWADFSGQIPSEISHLSKLQSLVLSTSYSTVQRLAAHDFRLLLQNLTLLRVLDLTGVSISSTIPLNFSSHFTMLVLEQSELYGVIPESIFHLPKLKMLDLSSNYQLSGYFPKTKWNSSASLIHLNLLGVNISGNLPESLGYLTSLNTLFLALCNIWGPIPESLSNLTHIEYLFLAGNFLNGTIPSSIFSLPSLTNLELSNNHFSGQLEDIKSNSLLSIDLGYNQLQGHLPKSIQNLVNVTNLDLSFNNFSGSVDVSFFLDLKHLSSLGLSYNSISFTNENKVNFTLPESLVYLHHFQSLETIDLRSNSLQGSLPIPPNTTRFFFISENNLSGEIPSSICNLTSLGMLDLARNNLKGAILQCLGNISSLRVLDMHHNSLTGTLPTTFRFGSSLRSLNLHGNKLEGKVPQSLSNYKELQVLDLGHNHLNDTFPMWLGTLPKLQVLSLRSNELHGSIRTPMIENIFPNLRMLDLSSNAFTENLPTGLFQHLKSMRTIDQTMNAPRYEGADGYYQDSVAVVSKGFECEIVRILYLYTVIDLSSNKFGGQIPSIMGELIAVHILNISHNGLKGHIPPSLGSLSLVESLDLSSNHLVGEIPAQFASLTSLEVFNLSYNHLEGCIPQGNQFQTFENNSYEGNDGLCGLPLSKGCGNDSVSETNDTVSGLDDEESNSEFLNDFWKGALMGYGSGLCIGLSIIYFMISTGKPMWLARIIVELEHKIMMGRRKKQRRQRNYRKRNNQL</sequence>
<dbReference type="FunFam" id="3.80.10.10:FF:000095">
    <property type="entry name" value="LRR receptor-like serine/threonine-protein kinase GSO1"/>
    <property type="match status" value="2"/>
</dbReference>
<evidence type="ECO:0000256" key="1">
    <source>
        <dbReference type="ARBA" id="ARBA00004251"/>
    </source>
</evidence>